<accession>A0A328BM23</accession>
<dbReference type="RefSeq" id="WP_111477632.1">
    <property type="nucleotide sequence ID" value="NZ_QHKM01000002.1"/>
</dbReference>
<reference evidence="2" key="1">
    <citation type="submission" date="2018-05" db="EMBL/GenBank/DDBJ databases">
        <authorList>
            <person name="Nie L."/>
        </authorList>
    </citation>
    <scope>NUCLEOTIDE SEQUENCE [LARGE SCALE GENOMIC DNA]</scope>
    <source>
        <strain evidence="2">NL</strain>
    </source>
</reference>
<dbReference type="EMBL" id="QHKM01000002">
    <property type="protein sequence ID" value="RAK68017.1"/>
    <property type="molecule type" value="Genomic_DNA"/>
</dbReference>
<dbReference type="InterPro" id="IPR029058">
    <property type="entry name" value="AB_hydrolase_fold"/>
</dbReference>
<evidence type="ECO:0000313" key="2">
    <source>
        <dbReference type="Proteomes" id="UP000248553"/>
    </source>
</evidence>
<dbReference type="Pfam" id="PF06821">
    <property type="entry name" value="Ser_hydrolase"/>
    <property type="match status" value="1"/>
</dbReference>
<gene>
    <name evidence="1" type="ORF">DLM85_08215</name>
</gene>
<dbReference type="AlphaFoldDB" id="A0A328BM23"/>
<proteinExistence type="predicted"/>
<dbReference type="Proteomes" id="UP000248553">
    <property type="component" value="Unassembled WGS sequence"/>
</dbReference>
<evidence type="ECO:0008006" key="3">
    <source>
        <dbReference type="Google" id="ProtNLM"/>
    </source>
</evidence>
<evidence type="ECO:0000313" key="1">
    <source>
        <dbReference type="EMBL" id="RAK68017.1"/>
    </source>
</evidence>
<sequence>MGQISGGVLLIPGYGTELRRPLQHGPLSAHAGFGAARPLLATGRAAAFRWGVTAQAAALAGHLNPRTHWRLYALERRQTTRTATLRALHEQCRAQQPEVILCHSLGCQLWLHYAAAYALEPSVRRVVFVQADVAAGFVPGSVSVQARLVAGELSWLNLWCSWDQALLASAALHGRWPAGLTGAGHPLVQNHFFPLYRRWNLHTSSINDAALLRFLT</sequence>
<organism evidence="1 2">
    <name type="scientific">Hymenobacter edaphi</name>
    <dbReference type="NCBI Taxonomy" id="2211146"/>
    <lineage>
        <taxon>Bacteria</taxon>
        <taxon>Pseudomonadati</taxon>
        <taxon>Bacteroidota</taxon>
        <taxon>Cytophagia</taxon>
        <taxon>Cytophagales</taxon>
        <taxon>Hymenobacteraceae</taxon>
        <taxon>Hymenobacter</taxon>
    </lineage>
</organism>
<dbReference type="Gene3D" id="3.40.50.1820">
    <property type="entry name" value="alpha/beta hydrolase"/>
    <property type="match status" value="1"/>
</dbReference>
<protein>
    <recommendedName>
        <fullName evidence="3">Alpha/beta hydrolase</fullName>
    </recommendedName>
</protein>
<dbReference type="GO" id="GO:0016787">
    <property type="term" value="F:hydrolase activity"/>
    <property type="evidence" value="ECO:0007669"/>
    <property type="project" value="InterPro"/>
</dbReference>
<dbReference type="InterPro" id="IPR010662">
    <property type="entry name" value="RBBP9/YdeN"/>
</dbReference>
<comment type="caution">
    <text evidence="1">The sequence shown here is derived from an EMBL/GenBank/DDBJ whole genome shotgun (WGS) entry which is preliminary data.</text>
</comment>
<name>A0A328BM23_9BACT</name>
<dbReference type="SUPFAM" id="SSF53474">
    <property type="entry name" value="alpha/beta-Hydrolases"/>
    <property type="match status" value="1"/>
</dbReference>
<dbReference type="OrthoDB" id="9804993at2"/>
<keyword evidence="2" id="KW-1185">Reference proteome</keyword>